<keyword evidence="8" id="KW-1185">Reference proteome</keyword>
<dbReference type="Proteomes" id="UP000694427">
    <property type="component" value="Unplaced"/>
</dbReference>
<dbReference type="Gene3D" id="1.10.150.50">
    <property type="entry name" value="Transcription Factor, Ets-1"/>
    <property type="match status" value="1"/>
</dbReference>
<dbReference type="SUPFAM" id="SSF47769">
    <property type="entry name" value="SAM/Pointed domain"/>
    <property type="match status" value="1"/>
</dbReference>
<dbReference type="InterPro" id="IPR050216">
    <property type="entry name" value="LRR_domain-containing"/>
</dbReference>
<dbReference type="Gene3D" id="3.80.10.10">
    <property type="entry name" value="Ribonuclease Inhibitor"/>
    <property type="match status" value="1"/>
</dbReference>
<keyword evidence="3" id="KW-0175">Coiled coil</keyword>
<evidence type="ECO:0000313" key="7">
    <source>
        <dbReference type="Ensembl" id="ENSCCRP00010025857.1"/>
    </source>
</evidence>
<dbReference type="InterPro" id="IPR001660">
    <property type="entry name" value="SAM"/>
</dbReference>
<dbReference type="InterPro" id="IPR001611">
    <property type="entry name" value="Leu-rich_rpt"/>
</dbReference>
<evidence type="ECO:0000313" key="8">
    <source>
        <dbReference type="Proteomes" id="UP000694427"/>
    </source>
</evidence>
<evidence type="ECO:0000256" key="1">
    <source>
        <dbReference type="ARBA" id="ARBA00022614"/>
    </source>
</evidence>
<proteinExistence type="predicted"/>
<dbReference type="Pfam" id="PF23598">
    <property type="entry name" value="LRR_14"/>
    <property type="match status" value="1"/>
</dbReference>
<sequence>MFLFSKKKKPSEDSIKRLEYQLCLAKEAGADDILDISACELAEVPSSAFSICKVLQKKVLILHGNDLRSLVPKGCFIGALATLKVLDLHENKLTSLPDDIGQLLSLQVLNVEKNHIKQLPDSIGDLRHLQTLNVKGNSLTVIPVSVGRMSSLRTLDISENSITELPKELANVRTLESLILDAQVMRYPPASVCTAGTEEVQRYLCSEMGLEYCPPSQYLLPVLEDDGGKQEVDCVDGEEMAWQSKFMDYEKRKVQKHLEKVIFEKDLEEKQREHTQLLLLNNSRKEDVLLSVKLEQQRLELGVSQQQRAQETERQKMLDKARLAESNIMSRISDLLLDNKRQAKSAEFLQALEEDRIRMEHLTAITQDEANSLRKKEVASAMQRMLSESYSLRLLQEAREAKTQILVSETCRSLDYMDRKFDQVLSLQQLDKSKAISQILQEEEIQKAAFEALQLQKDSVHAYIRNQIKLIEAELMQLTKLEVKRRNLDTENLQEVLADQRTALSDILQQLLKQKDQREEELRMVLVEMEQKSESNQQNYWMIQYQRLLDAKPLSLRMQEAAVDADLGNLLCKLSAQHYLPIIAHQRITAEALRHMTTKDLRKLGINEVGVQKALLHWAREHTLFDPKEMQEAGPSTPSAPLQQELTPPLTPSTPLTPTAPSPDRWSSSECVVCMEHEVRSQFYFSIFLKEQSLFEIEFFVTMQKICFSAALKETVICSPVLLCVTVTGDLPAVWACMLLPDMQRCPAVLPYVPWHCISAGPSLPRLKPASVLPWSGSYLMCHRCSFLPFAA</sequence>
<organism evidence="7 8">
    <name type="scientific">Cyprinus carpio</name>
    <name type="common">Common carp</name>
    <dbReference type="NCBI Taxonomy" id="7962"/>
    <lineage>
        <taxon>Eukaryota</taxon>
        <taxon>Metazoa</taxon>
        <taxon>Chordata</taxon>
        <taxon>Craniata</taxon>
        <taxon>Vertebrata</taxon>
        <taxon>Euteleostomi</taxon>
        <taxon>Actinopterygii</taxon>
        <taxon>Neopterygii</taxon>
        <taxon>Teleostei</taxon>
        <taxon>Ostariophysi</taxon>
        <taxon>Cypriniformes</taxon>
        <taxon>Cyprinidae</taxon>
        <taxon>Cyprininae</taxon>
        <taxon>Cyprinus</taxon>
    </lineage>
</organism>
<reference evidence="7" key="2">
    <citation type="submission" date="2025-09" db="UniProtKB">
        <authorList>
            <consortium name="Ensembl"/>
        </authorList>
    </citation>
    <scope>IDENTIFICATION</scope>
</reference>
<evidence type="ECO:0000259" key="5">
    <source>
        <dbReference type="Pfam" id="PF00536"/>
    </source>
</evidence>
<dbReference type="PANTHER" id="PTHR48051">
    <property type="match status" value="1"/>
</dbReference>
<reference evidence="7" key="1">
    <citation type="submission" date="2025-08" db="UniProtKB">
        <authorList>
            <consortium name="Ensembl"/>
        </authorList>
    </citation>
    <scope>IDENTIFICATION</scope>
</reference>
<dbReference type="PROSITE" id="PS51450">
    <property type="entry name" value="LRR"/>
    <property type="match status" value="2"/>
</dbReference>
<evidence type="ECO:0000256" key="2">
    <source>
        <dbReference type="ARBA" id="ARBA00022737"/>
    </source>
</evidence>
<feature type="coiled-coil region" evidence="3">
    <location>
        <begin position="471"/>
        <end position="532"/>
    </location>
</feature>
<keyword evidence="1" id="KW-0433">Leucine-rich repeat</keyword>
<dbReference type="InterPro" id="IPR032675">
    <property type="entry name" value="LRR_dom_sf"/>
</dbReference>
<gene>
    <name evidence="7" type="primary">LOC109061923</name>
</gene>
<protein>
    <submittedName>
        <fullName evidence="7">Leucine rich repeat and sterile alpha motif containing 1</fullName>
    </submittedName>
</protein>
<feature type="domain" description="SAM" evidence="5">
    <location>
        <begin position="566"/>
        <end position="617"/>
    </location>
</feature>
<keyword evidence="2" id="KW-0677">Repeat</keyword>
<feature type="domain" description="Disease resistance R13L4/SHOC-2-like LRR" evidence="6">
    <location>
        <begin position="45"/>
        <end position="178"/>
    </location>
</feature>
<feature type="region of interest" description="Disordered" evidence="4">
    <location>
        <begin position="628"/>
        <end position="664"/>
    </location>
</feature>
<evidence type="ECO:0000256" key="4">
    <source>
        <dbReference type="SAM" id="MobiDB-lite"/>
    </source>
</evidence>
<dbReference type="Pfam" id="PF00536">
    <property type="entry name" value="SAM_1"/>
    <property type="match status" value="1"/>
</dbReference>
<feature type="compositionally biased region" description="Low complexity" evidence="4">
    <location>
        <begin position="640"/>
        <end position="663"/>
    </location>
</feature>
<dbReference type="InterPro" id="IPR003591">
    <property type="entry name" value="Leu-rich_rpt_typical-subtyp"/>
</dbReference>
<dbReference type="PANTHER" id="PTHR48051:SF47">
    <property type="entry name" value="LEUCINE RICH REPEAT AND STERILE ALPHA MOTIF CONTAINING 1"/>
    <property type="match status" value="1"/>
</dbReference>
<dbReference type="AlphaFoldDB" id="A0A8C1J2Z7"/>
<accession>A0A8C1J2Z7</accession>
<dbReference type="InterPro" id="IPR013761">
    <property type="entry name" value="SAM/pointed_sf"/>
</dbReference>
<dbReference type="SMART" id="SM00364">
    <property type="entry name" value="LRR_BAC"/>
    <property type="match status" value="4"/>
</dbReference>
<evidence type="ECO:0000256" key="3">
    <source>
        <dbReference type="SAM" id="Coils"/>
    </source>
</evidence>
<dbReference type="SMART" id="SM00369">
    <property type="entry name" value="LRR_TYP"/>
    <property type="match status" value="4"/>
</dbReference>
<dbReference type="InterPro" id="IPR055414">
    <property type="entry name" value="LRR_R13L4/SHOC2-like"/>
</dbReference>
<dbReference type="FunFam" id="3.80.10.10:FF:001145">
    <property type="entry name" value="Leucine-rich repeat and sterile alpha motif-containing 1"/>
    <property type="match status" value="1"/>
</dbReference>
<dbReference type="Ensembl" id="ENSCCRT00010028376.1">
    <property type="protein sequence ID" value="ENSCCRP00010025857.1"/>
    <property type="gene ID" value="ENSCCRG00010011119.1"/>
</dbReference>
<evidence type="ECO:0000259" key="6">
    <source>
        <dbReference type="Pfam" id="PF23598"/>
    </source>
</evidence>
<dbReference type="GO" id="GO:0005737">
    <property type="term" value="C:cytoplasm"/>
    <property type="evidence" value="ECO:0007669"/>
    <property type="project" value="TreeGrafter"/>
</dbReference>
<name>A0A8C1J2Z7_CYPCA</name>
<dbReference type="SUPFAM" id="SSF52058">
    <property type="entry name" value="L domain-like"/>
    <property type="match status" value="1"/>
</dbReference>